<evidence type="ECO:0000313" key="2">
    <source>
        <dbReference type="EMBL" id="CDQ82519.1"/>
    </source>
</evidence>
<dbReference type="SUPFAM" id="SSF46966">
    <property type="entry name" value="Spectrin repeat"/>
    <property type="match status" value="2"/>
</dbReference>
<dbReference type="AlphaFoldDB" id="A0A060XZD9"/>
<dbReference type="CDD" id="cd00176">
    <property type="entry name" value="SPEC"/>
    <property type="match status" value="1"/>
</dbReference>
<dbReference type="Proteomes" id="UP000193380">
    <property type="component" value="Unassembled WGS sequence"/>
</dbReference>
<dbReference type="InterPro" id="IPR002017">
    <property type="entry name" value="Spectrin_repeat"/>
</dbReference>
<evidence type="ECO:0000313" key="3">
    <source>
        <dbReference type="Proteomes" id="UP000193380"/>
    </source>
</evidence>
<dbReference type="PaxDb" id="8022-A0A060XZD9"/>
<proteinExistence type="predicted"/>
<dbReference type="STRING" id="8022.A0A060XZD9"/>
<dbReference type="PANTHER" id="PTHR22826">
    <property type="entry name" value="RHO GUANINE EXCHANGE FACTOR-RELATED"/>
    <property type="match status" value="1"/>
</dbReference>
<dbReference type="EMBL" id="FR905993">
    <property type="protein sequence ID" value="CDQ82519.1"/>
    <property type="molecule type" value="Genomic_DNA"/>
</dbReference>
<dbReference type="InterPro" id="IPR051336">
    <property type="entry name" value="RhoGEF_Guanine_NuclExch_SF"/>
</dbReference>
<dbReference type="Gene3D" id="1.20.58.60">
    <property type="match status" value="2"/>
</dbReference>
<gene>
    <name evidence="2" type="ORF">GSONMT00012844001</name>
</gene>
<accession>A0A060XZD9</accession>
<dbReference type="PANTHER" id="PTHR22826:SF117">
    <property type="entry name" value="PLECKSTRIN HOMOLOGY DOMAIN-CONTAINING FAMILY G MEMBER 4B-RELATED"/>
    <property type="match status" value="1"/>
</dbReference>
<dbReference type="GO" id="GO:0005085">
    <property type="term" value="F:guanyl-nucleotide exchange factor activity"/>
    <property type="evidence" value="ECO:0007669"/>
    <property type="project" value="UniProtKB-KW"/>
</dbReference>
<dbReference type="GO" id="GO:0019898">
    <property type="term" value="C:extrinsic component of membrane"/>
    <property type="evidence" value="ECO:0007669"/>
    <property type="project" value="TreeGrafter"/>
</dbReference>
<dbReference type="GO" id="GO:0005886">
    <property type="term" value="C:plasma membrane"/>
    <property type="evidence" value="ECO:0007669"/>
    <property type="project" value="TreeGrafter"/>
</dbReference>
<dbReference type="GO" id="GO:0007411">
    <property type="term" value="P:axon guidance"/>
    <property type="evidence" value="ECO:0007669"/>
    <property type="project" value="TreeGrafter"/>
</dbReference>
<dbReference type="GO" id="GO:0005737">
    <property type="term" value="C:cytoplasm"/>
    <property type="evidence" value="ECO:0007669"/>
    <property type="project" value="TreeGrafter"/>
</dbReference>
<dbReference type="InterPro" id="IPR018159">
    <property type="entry name" value="Spectrin/alpha-actinin"/>
</dbReference>
<reference evidence="2" key="1">
    <citation type="journal article" date="2014" name="Nat. Commun.">
        <title>The rainbow trout genome provides novel insights into evolution after whole-genome duplication in vertebrates.</title>
        <authorList>
            <person name="Berthelot C."/>
            <person name="Brunet F."/>
            <person name="Chalopin D."/>
            <person name="Juanchich A."/>
            <person name="Bernard M."/>
            <person name="Noel B."/>
            <person name="Bento P."/>
            <person name="Da Silva C."/>
            <person name="Labadie K."/>
            <person name="Alberti A."/>
            <person name="Aury J.M."/>
            <person name="Louis A."/>
            <person name="Dehais P."/>
            <person name="Bardou P."/>
            <person name="Montfort J."/>
            <person name="Klopp C."/>
            <person name="Cabau C."/>
            <person name="Gaspin C."/>
            <person name="Thorgaard G.H."/>
            <person name="Boussaha M."/>
            <person name="Quillet E."/>
            <person name="Guyomard R."/>
            <person name="Galiana D."/>
            <person name="Bobe J."/>
            <person name="Volff J.N."/>
            <person name="Genet C."/>
            <person name="Wincker P."/>
            <person name="Jaillon O."/>
            <person name="Roest Crollius H."/>
            <person name="Guiguen Y."/>
        </authorList>
    </citation>
    <scope>NUCLEOTIDE SEQUENCE [LARGE SCALE GENOMIC DNA]</scope>
</reference>
<organism evidence="2 3">
    <name type="scientific">Oncorhynchus mykiss</name>
    <name type="common">Rainbow trout</name>
    <name type="synonym">Salmo gairdneri</name>
    <dbReference type="NCBI Taxonomy" id="8022"/>
    <lineage>
        <taxon>Eukaryota</taxon>
        <taxon>Metazoa</taxon>
        <taxon>Chordata</taxon>
        <taxon>Craniata</taxon>
        <taxon>Vertebrata</taxon>
        <taxon>Euteleostomi</taxon>
        <taxon>Actinopterygii</taxon>
        <taxon>Neopterygii</taxon>
        <taxon>Teleostei</taxon>
        <taxon>Protacanthopterygii</taxon>
        <taxon>Salmoniformes</taxon>
        <taxon>Salmonidae</taxon>
        <taxon>Salmoninae</taxon>
        <taxon>Oncorhynchus</taxon>
    </lineage>
</organism>
<dbReference type="Pfam" id="PF00435">
    <property type="entry name" value="Spectrin"/>
    <property type="match status" value="1"/>
</dbReference>
<dbReference type="FunFam" id="1.20.58.60:FF:000015">
    <property type="entry name" value="triple functional domain protein-like"/>
    <property type="match status" value="1"/>
</dbReference>
<protein>
    <submittedName>
        <fullName evidence="2">Uncharacterized protein</fullName>
    </submittedName>
</protein>
<feature type="non-terminal residue" evidence="2">
    <location>
        <position position="1"/>
    </location>
</feature>
<reference evidence="2" key="2">
    <citation type="submission" date="2014-03" db="EMBL/GenBank/DDBJ databases">
        <authorList>
            <person name="Genoscope - CEA"/>
        </authorList>
    </citation>
    <scope>NUCLEOTIDE SEQUENCE</scope>
</reference>
<dbReference type="SMART" id="SM00150">
    <property type="entry name" value="SPEC"/>
    <property type="match status" value="1"/>
</dbReference>
<keyword evidence="1" id="KW-0344">Guanine-nucleotide releasing factor</keyword>
<evidence type="ECO:0000256" key="1">
    <source>
        <dbReference type="ARBA" id="ARBA00022658"/>
    </source>
</evidence>
<sequence>CLLRGKQHCCLPRGNIMCPFSFPLRQVSQDGKALLDKLQRPLTPGGADSLTASANYSKAVHHVLDVIHEVLHHQRQLENIWQHRKVRLHQRLQLCVFQQDVQQVLDWIENHGEAFLSKHTGVGKSLHRARALQKRHEDFEEVAQNTYTNADKLLEAAEQLAQTGECDPEEIYQAAHQLEDRIQDFVRRVEQRKVLLDMSVAFHTHVKELWTWLEELQKELLDDVYAESVEAVQDLIKRFSQQQLTILQVTVNVIKEGEDLIQQLR</sequence>
<name>A0A060XZD9_ONCMY</name>